<comment type="subunit">
    <text evidence="9">Component of the Sec protein translocase complex. Heterotrimer consisting of SecY, SecE and SecG subunits. The heterotrimers can form oligomers, although 1 heterotrimer is thought to be able to translocate proteins. Interacts with the ribosome. Interacts with SecDF, and other proteins may be involved. Interacts with SecA.</text>
</comment>
<evidence type="ECO:0000313" key="11">
    <source>
        <dbReference type="EMBL" id="CBY93451.1"/>
    </source>
</evidence>
<evidence type="ECO:0000256" key="8">
    <source>
        <dbReference type="ARBA" id="ARBA00023136"/>
    </source>
</evidence>
<keyword evidence="3 9" id="KW-0813">Transport</keyword>
<dbReference type="EMBL" id="FR773153">
    <property type="protein sequence ID" value="CBY93451.1"/>
    <property type="molecule type" value="Genomic_DNA"/>
</dbReference>
<evidence type="ECO:0000313" key="12">
    <source>
        <dbReference type="Proteomes" id="UP000008637"/>
    </source>
</evidence>
<dbReference type="NCBIfam" id="TIGR00967">
    <property type="entry name" value="3a0501s007"/>
    <property type="match status" value="1"/>
</dbReference>
<dbReference type="OrthoDB" id="9809248at2"/>
<dbReference type="PRINTS" id="PR00303">
    <property type="entry name" value="SECYTRNLCASE"/>
</dbReference>
<evidence type="ECO:0000256" key="1">
    <source>
        <dbReference type="ARBA" id="ARBA00004141"/>
    </source>
</evidence>
<evidence type="ECO:0000256" key="10">
    <source>
        <dbReference type="RuleBase" id="RU004349"/>
    </source>
</evidence>
<keyword evidence="4 9" id="KW-0812">Transmembrane</keyword>
<feature type="transmembrane region" description="Helical" evidence="9">
    <location>
        <begin position="66"/>
        <end position="84"/>
    </location>
</feature>
<protein>
    <recommendedName>
        <fullName evidence="9">Protein translocase subunit SecY</fullName>
    </recommendedName>
</protein>
<keyword evidence="8 9" id="KW-0472">Membrane</keyword>
<dbReference type="GO" id="GO:0043952">
    <property type="term" value="P:protein transport by the Sec complex"/>
    <property type="evidence" value="ECO:0007669"/>
    <property type="project" value="UniProtKB-UniRule"/>
</dbReference>
<name>E8ZJY0_MYCHL</name>
<sequence length="459" mass="50713">MVRGNRDTWVAIFSTLFILFIFQLGSHVTVPGITLNNFKNEGGLSQLLNLLGGGGLKKVSLFSVGISPYITAQIIIHMMSNDIVRHLAELRKGGERGRYKMELYTRLLAFPFAVMTSLGTITLVSAGNAVKFKNFAGSEVAGFWSLPAGERTLLVILFVSGTYISLFLADIISKRGLGNGITILMMSGIASSLPDTFTQAYKYLSSDNTVIPEHKEFIAIFKFVIYLFFYFLILLLIVFINGSTRKIPIQQTGQGLIFDRKKLSYLPIKLMPAGITPVVFAGSLMVFPSALGELLKNKYPSVSSFVKSYLSLGSPLGLAIYFWLIIFFSFVYSHIQLNLEEMTRNFGKSGRFIPGIRSGQHTYNHLKSVVNRINCFGAPFLAFVAVLPNLMNMFTGMPGNMALGGTGIIILVSGSIQVLDSIKSNTIASRYKSKNVILGTQIKQNLDANLAEEKQFYLW</sequence>
<dbReference type="InterPro" id="IPR026593">
    <property type="entry name" value="SecY"/>
</dbReference>
<dbReference type="Proteomes" id="UP000008637">
    <property type="component" value="Chromosome"/>
</dbReference>
<keyword evidence="12" id="KW-1185">Reference proteome</keyword>
<dbReference type="GO" id="GO:0005886">
    <property type="term" value="C:plasma membrane"/>
    <property type="evidence" value="ECO:0007669"/>
    <property type="project" value="UniProtKB-SubCell"/>
</dbReference>
<keyword evidence="9" id="KW-1003">Cell membrane</keyword>
<dbReference type="HAMAP" id="MF_01465">
    <property type="entry name" value="SecY"/>
    <property type="match status" value="1"/>
</dbReference>
<keyword evidence="5 9" id="KW-0653">Protein transport</keyword>
<dbReference type="PANTHER" id="PTHR10906">
    <property type="entry name" value="SECY/SEC61-ALPHA FAMILY MEMBER"/>
    <property type="match status" value="1"/>
</dbReference>
<accession>E8ZJY0</accession>
<dbReference type="HOGENOM" id="CLU_030313_0_1_14"/>
<dbReference type="SUPFAM" id="SSF103491">
    <property type="entry name" value="Preprotein translocase SecY subunit"/>
    <property type="match status" value="1"/>
</dbReference>
<keyword evidence="6 9" id="KW-1133">Transmembrane helix</keyword>
<feature type="transmembrane region" description="Helical" evidence="9">
    <location>
        <begin position="9"/>
        <end position="30"/>
    </location>
</feature>
<dbReference type="InterPro" id="IPR023201">
    <property type="entry name" value="SecY_dom_sf"/>
</dbReference>
<feature type="transmembrane region" description="Helical" evidence="9">
    <location>
        <begin position="104"/>
        <end position="126"/>
    </location>
</feature>
<comment type="function">
    <text evidence="9">The central subunit of the protein translocation channel SecYEG. Consists of two halves formed by TMs 1-5 and 6-10. These two domains form a lateral gate at the front which open onto the bilayer between TMs 2 and 7, and are clamped together by SecE at the back. The channel is closed by both a pore ring composed of hydrophobic SecY resides and a short helix (helix 2A) on the extracellular side of the membrane which forms a plug. The plug probably moves laterally to allow the channel to open. The ring and the pore may move independently.</text>
</comment>
<comment type="subcellular location">
    <subcellularLocation>
        <location evidence="9">Cell membrane</location>
        <topology evidence="9">Multi-pass membrane protein</topology>
    </subcellularLocation>
    <subcellularLocation>
        <location evidence="1">Membrane</location>
        <topology evidence="1">Multi-pass membrane protein</topology>
    </subcellularLocation>
</comment>
<dbReference type="Gene3D" id="1.10.3370.10">
    <property type="entry name" value="SecY subunit domain"/>
    <property type="match status" value="1"/>
</dbReference>
<feature type="transmembrane region" description="Helical" evidence="9">
    <location>
        <begin position="152"/>
        <end position="169"/>
    </location>
</feature>
<dbReference type="Pfam" id="PF00344">
    <property type="entry name" value="SecY"/>
    <property type="match status" value="1"/>
</dbReference>
<feature type="transmembrane region" description="Helical" evidence="9">
    <location>
        <begin position="217"/>
        <end position="240"/>
    </location>
</feature>
<dbReference type="GO" id="GO:0065002">
    <property type="term" value="P:intracellular protein transmembrane transport"/>
    <property type="evidence" value="ECO:0007669"/>
    <property type="project" value="UniProtKB-UniRule"/>
</dbReference>
<proteinExistence type="inferred from homology"/>
<dbReference type="PROSITE" id="PS00756">
    <property type="entry name" value="SECY_2"/>
    <property type="match status" value="1"/>
</dbReference>
<dbReference type="KEGG" id="mha:HF1_14430"/>
<evidence type="ECO:0000256" key="6">
    <source>
        <dbReference type="ARBA" id="ARBA00022989"/>
    </source>
</evidence>
<dbReference type="GO" id="GO:0006605">
    <property type="term" value="P:protein targeting"/>
    <property type="evidence" value="ECO:0007669"/>
    <property type="project" value="UniProtKB-UniRule"/>
</dbReference>
<comment type="similarity">
    <text evidence="2 9 10">Belongs to the SecY/SEC61-alpha family.</text>
</comment>
<dbReference type="AlphaFoldDB" id="E8ZJY0"/>
<feature type="transmembrane region" description="Helical" evidence="9">
    <location>
        <begin position="403"/>
        <end position="422"/>
    </location>
</feature>
<evidence type="ECO:0000256" key="9">
    <source>
        <dbReference type="HAMAP-Rule" id="MF_01465"/>
    </source>
</evidence>
<feature type="transmembrane region" description="Helical" evidence="9">
    <location>
        <begin position="373"/>
        <end position="391"/>
    </location>
</feature>
<evidence type="ECO:0000256" key="3">
    <source>
        <dbReference type="ARBA" id="ARBA00022448"/>
    </source>
</evidence>
<keyword evidence="7 9" id="KW-0811">Translocation</keyword>
<dbReference type="PIRSF" id="PIRSF004557">
    <property type="entry name" value="SecY"/>
    <property type="match status" value="1"/>
</dbReference>
<organism evidence="11 12">
    <name type="scientific">Mycoplasma haemofelis (strain Langford 1)</name>
    <name type="common">Haemobartonella felis</name>
    <dbReference type="NCBI Taxonomy" id="941640"/>
    <lineage>
        <taxon>Bacteria</taxon>
        <taxon>Bacillati</taxon>
        <taxon>Mycoplasmatota</taxon>
        <taxon>Mollicutes</taxon>
        <taxon>Mycoplasmataceae</taxon>
        <taxon>Mycoplasma</taxon>
    </lineage>
</organism>
<evidence type="ECO:0000256" key="5">
    <source>
        <dbReference type="ARBA" id="ARBA00022927"/>
    </source>
</evidence>
<feature type="transmembrane region" description="Helical" evidence="9">
    <location>
        <begin position="176"/>
        <end position="197"/>
    </location>
</feature>
<evidence type="ECO:0000256" key="4">
    <source>
        <dbReference type="ARBA" id="ARBA00022692"/>
    </source>
</evidence>
<feature type="transmembrane region" description="Helical" evidence="9">
    <location>
        <begin position="312"/>
        <end position="332"/>
    </location>
</feature>
<dbReference type="InterPro" id="IPR030659">
    <property type="entry name" value="SecY_CS"/>
</dbReference>
<dbReference type="InterPro" id="IPR002208">
    <property type="entry name" value="SecY/SEC61-alpha"/>
</dbReference>
<reference evidence="11 12" key="1">
    <citation type="journal article" date="2011" name="J. Bacteriol.">
        <title>Complete genome sequence of Mycoplasma haemofelis, a hemotropic mycoplasma.</title>
        <authorList>
            <person name="Barker E.N."/>
            <person name="Helps C.R."/>
            <person name="Peters I.R."/>
            <person name="Darby A.C."/>
            <person name="Radford A.D."/>
            <person name="Tasker S."/>
        </authorList>
    </citation>
    <scope>NUCLEOTIDE SEQUENCE [LARGE SCALE GENOMIC DNA]</scope>
    <source>
        <strain evidence="11 12">Langford 1</strain>
    </source>
</reference>
<gene>
    <name evidence="9 11" type="primary">secY</name>
    <name evidence="11" type="ORF">HF1_14430</name>
</gene>
<feature type="transmembrane region" description="Helical" evidence="9">
    <location>
        <begin position="270"/>
        <end position="292"/>
    </location>
</feature>
<evidence type="ECO:0000256" key="2">
    <source>
        <dbReference type="ARBA" id="ARBA00005751"/>
    </source>
</evidence>
<evidence type="ECO:0000256" key="7">
    <source>
        <dbReference type="ARBA" id="ARBA00023010"/>
    </source>
</evidence>